<feature type="transmembrane region" description="Helical" evidence="5">
    <location>
        <begin position="151"/>
        <end position="173"/>
    </location>
</feature>
<dbReference type="Proteomes" id="UP001156708">
    <property type="component" value="Unassembled WGS sequence"/>
</dbReference>
<dbReference type="InterPro" id="IPR011701">
    <property type="entry name" value="MFS"/>
</dbReference>
<dbReference type="GO" id="GO:0046943">
    <property type="term" value="F:carboxylic acid transmembrane transporter activity"/>
    <property type="evidence" value="ECO:0007669"/>
    <property type="project" value="TreeGrafter"/>
</dbReference>
<keyword evidence="8" id="KW-1185">Reference proteome</keyword>
<proteinExistence type="predicted"/>
<dbReference type="EMBL" id="BSNZ01000003">
    <property type="protein sequence ID" value="GLQ83431.1"/>
    <property type="molecule type" value="Genomic_DNA"/>
</dbReference>
<dbReference type="Gene3D" id="1.20.1250.20">
    <property type="entry name" value="MFS general substrate transporter like domains"/>
    <property type="match status" value="2"/>
</dbReference>
<name>A0AA37SGP4_9PROT</name>
<evidence type="ECO:0000256" key="2">
    <source>
        <dbReference type="ARBA" id="ARBA00022692"/>
    </source>
</evidence>
<dbReference type="PANTHER" id="PTHR23508:SF10">
    <property type="entry name" value="CARBOXYLIC ACID TRANSPORTER PROTEIN HOMOLOG"/>
    <property type="match status" value="1"/>
</dbReference>
<evidence type="ECO:0000313" key="7">
    <source>
        <dbReference type="EMBL" id="GLQ83431.1"/>
    </source>
</evidence>
<accession>A0AA37SGP4</accession>
<dbReference type="RefSeq" id="WP_141349574.1">
    <property type="nucleotide sequence ID" value="NZ_BARA01000024.1"/>
</dbReference>
<evidence type="ECO:0000313" key="8">
    <source>
        <dbReference type="Proteomes" id="UP001156708"/>
    </source>
</evidence>
<dbReference type="PROSITE" id="PS50850">
    <property type="entry name" value="MFS"/>
    <property type="match status" value="1"/>
</dbReference>
<feature type="transmembrane region" description="Helical" evidence="5">
    <location>
        <begin position="302"/>
        <end position="320"/>
    </location>
</feature>
<evidence type="ECO:0000259" key="6">
    <source>
        <dbReference type="PROSITE" id="PS50850"/>
    </source>
</evidence>
<dbReference type="PROSITE" id="PS00217">
    <property type="entry name" value="SUGAR_TRANSPORT_2"/>
    <property type="match status" value="1"/>
</dbReference>
<keyword evidence="4 5" id="KW-0472">Membrane</keyword>
<comment type="subcellular location">
    <subcellularLocation>
        <location evidence="1">Membrane</location>
        <topology evidence="1">Multi-pass membrane protein</topology>
    </subcellularLocation>
</comment>
<dbReference type="InterPro" id="IPR036259">
    <property type="entry name" value="MFS_trans_sf"/>
</dbReference>
<evidence type="ECO:0000256" key="5">
    <source>
        <dbReference type="SAM" id="Phobius"/>
    </source>
</evidence>
<feature type="transmembrane region" description="Helical" evidence="5">
    <location>
        <begin position="93"/>
        <end position="110"/>
    </location>
</feature>
<dbReference type="Pfam" id="PF07690">
    <property type="entry name" value="MFS_1"/>
    <property type="match status" value="1"/>
</dbReference>
<dbReference type="InterPro" id="IPR005829">
    <property type="entry name" value="Sugar_transporter_CS"/>
</dbReference>
<evidence type="ECO:0000256" key="3">
    <source>
        <dbReference type="ARBA" id="ARBA00022989"/>
    </source>
</evidence>
<feature type="transmembrane region" description="Helical" evidence="5">
    <location>
        <begin position="326"/>
        <end position="348"/>
    </location>
</feature>
<sequence>MTDATTRSAVTSSSQGSLRALLPYWQVTFASFLGWFLDAFDQTTLMFTLPDIAHDLGCTIADLGAVLMGQSIGRALGNTGWGWLADRYGRKPAFMLGVVWFAVFSAMTGLTHHFYVLMAIQFMFGIGFGGEWTASAALLMESVPAWTRPMASSLMMSGYEVGYFAAAGVQALVLPHYGWRVLFFIGLAPTLLALFIRIGVPESPVWLRNREARLAQRHEPRAPAKLRPRFKLTGAAFQAIAFMGFLEFQKAAIYTYYPTILRGSHHLSQQAVFWPVTLYCAGSFGGKVLCGWLAERFGEVRVMLSALIVVMLTIWPFLSAPGWNTLLIAAFVMGGAASGIFALVPHYLAQRFPSDTRSFGMGLGYALGSIGQGMAQKFVPMFGPTALTLPLSAEIFVLTTSVVTGAIALIRPKELPGEHMEGDETAS</sequence>
<keyword evidence="2 5" id="KW-0812">Transmembrane</keyword>
<reference evidence="8" key="1">
    <citation type="journal article" date="2019" name="Int. J. Syst. Evol. Microbiol.">
        <title>The Global Catalogue of Microorganisms (GCM) 10K type strain sequencing project: providing services to taxonomists for standard genome sequencing and annotation.</title>
        <authorList>
            <consortium name="The Broad Institute Genomics Platform"/>
            <consortium name="The Broad Institute Genome Sequencing Center for Infectious Disease"/>
            <person name="Wu L."/>
            <person name="Ma J."/>
        </authorList>
    </citation>
    <scope>NUCLEOTIDE SEQUENCE [LARGE SCALE GENOMIC DNA]</scope>
    <source>
        <strain evidence="8">NBRC 12467</strain>
    </source>
</reference>
<keyword evidence="3 5" id="KW-1133">Transmembrane helix</keyword>
<gene>
    <name evidence="7" type="ORF">GCM10007872_03390</name>
</gene>
<feature type="transmembrane region" description="Helical" evidence="5">
    <location>
        <begin position="179"/>
        <end position="200"/>
    </location>
</feature>
<evidence type="ECO:0000256" key="4">
    <source>
        <dbReference type="ARBA" id="ARBA00023136"/>
    </source>
</evidence>
<feature type="transmembrane region" description="Helical" evidence="5">
    <location>
        <begin position="116"/>
        <end position="139"/>
    </location>
</feature>
<feature type="domain" description="Major facilitator superfamily (MFS) profile" evidence="6">
    <location>
        <begin position="27"/>
        <end position="416"/>
    </location>
</feature>
<feature type="transmembrane region" description="Helical" evidence="5">
    <location>
        <begin position="272"/>
        <end position="290"/>
    </location>
</feature>
<dbReference type="PANTHER" id="PTHR23508">
    <property type="entry name" value="CARBOXYLIC ACID TRANSPORTER PROTEIN HOMOLOG"/>
    <property type="match status" value="1"/>
</dbReference>
<feature type="transmembrane region" description="Helical" evidence="5">
    <location>
        <begin position="235"/>
        <end position="257"/>
    </location>
</feature>
<dbReference type="InterPro" id="IPR020846">
    <property type="entry name" value="MFS_dom"/>
</dbReference>
<dbReference type="GO" id="GO:0005886">
    <property type="term" value="C:plasma membrane"/>
    <property type="evidence" value="ECO:0007669"/>
    <property type="project" value="TreeGrafter"/>
</dbReference>
<organism evidence="7 8">
    <name type="scientific">Gluconobacter sphaericus NBRC 12467</name>
    <dbReference type="NCBI Taxonomy" id="1307951"/>
    <lineage>
        <taxon>Bacteria</taxon>
        <taxon>Pseudomonadati</taxon>
        <taxon>Pseudomonadota</taxon>
        <taxon>Alphaproteobacteria</taxon>
        <taxon>Acetobacterales</taxon>
        <taxon>Acetobacteraceae</taxon>
        <taxon>Gluconobacter</taxon>
    </lineage>
</organism>
<dbReference type="AlphaFoldDB" id="A0AA37SGP4"/>
<dbReference type="SUPFAM" id="SSF103473">
    <property type="entry name" value="MFS general substrate transporter"/>
    <property type="match status" value="1"/>
</dbReference>
<evidence type="ECO:0000256" key="1">
    <source>
        <dbReference type="ARBA" id="ARBA00004141"/>
    </source>
</evidence>
<comment type="caution">
    <text evidence="7">The sequence shown here is derived from an EMBL/GenBank/DDBJ whole genome shotgun (WGS) entry which is preliminary data.</text>
</comment>
<protein>
    <submittedName>
        <fullName evidence="7">MFS transporter</fullName>
    </submittedName>
</protein>